<reference evidence="3" key="1">
    <citation type="submission" date="2017-02" db="EMBL/GenBank/DDBJ databases">
        <authorList>
            <person name="Tafer H."/>
            <person name="Lopandic K."/>
        </authorList>
    </citation>
    <scope>NUCLEOTIDE SEQUENCE [LARGE SCALE GENOMIC DNA]</scope>
    <source>
        <strain evidence="3">CBS 366.77</strain>
    </source>
</reference>
<protein>
    <submittedName>
        <fullName evidence="2">Uncharacterized protein</fullName>
    </submittedName>
</protein>
<evidence type="ECO:0000313" key="2">
    <source>
        <dbReference type="EMBL" id="RJE25727.1"/>
    </source>
</evidence>
<comment type="caution">
    <text evidence="2">The sequence shown here is derived from an EMBL/GenBank/DDBJ whole genome shotgun (WGS) entry which is preliminary data.</text>
</comment>
<dbReference type="STRING" id="2070753.A0A3A2ZWF1"/>
<proteinExistence type="predicted"/>
<dbReference type="EMBL" id="MVGC01000039">
    <property type="protein sequence ID" value="RJE25727.1"/>
    <property type="molecule type" value="Genomic_DNA"/>
</dbReference>
<accession>A0A3A2ZWF1</accession>
<dbReference type="Proteomes" id="UP000266188">
    <property type="component" value="Unassembled WGS sequence"/>
</dbReference>
<evidence type="ECO:0000313" key="3">
    <source>
        <dbReference type="Proteomes" id="UP000266188"/>
    </source>
</evidence>
<gene>
    <name evidence="2" type="ORF">PHISCL_01915</name>
</gene>
<keyword evidence="3" id="KW-1185">Reference proteome</keyword>
<sequence length="98" mass="11082">MKQGKQRDESLMDGILEEMYRQIEPSGKAREEQAEFSTSLSDSDLADQARAANQYGNNCRQYNLFGEGIQKITDGHYFEAQGNQNFGMIPSKGRVEIN</sequence>
<organism evidence="2 3">
    <name type="scientific">Aspergillus sclerotialis</name>
    <dbReference type="NCBI Taxonomy" id="2070753"/>
    <lineage>
        <taxon>Eukaryota</taxon>
        <taxon>Fungi</taxon>
        <taxon>Dikarya</taxon>
        <taxon>Ascomycota</taxon>
        <taxon>Pezizomycotina</taxon>
        <taxon>Eurotiomycetes</taxon>
        <taxon>Eurotiomycetidae</taxon>
        <taxon>Eurotiales</taxon>
        <taxon>Aspergillaceae</taxon>
        <taxon>Aspergillus</taxon>
        <taxon>Aspergillus subgen. Polypaecilum</taxon>
    </lineage>
</organism>
<name>A0A3A2ZWF1_9EURO</name>
<dbReference type="AlphaFoldDB" id="A0A3A2ZWF1"/>
<evidence type="ECO:0000256" key="1">
    <source>
        <dbReference type="SAM" id="MobiDB-lite"/>
    </source>
</evidence>
<dbReference type="OrthoDB" id="674604at2759"/>
<feature type="region of interest" description="Disordered" evidence="1">
    <location>
        <begin position="23"/>
        <end position="45"/>
    </location>
</feature>